<evidence type="ECO:0000313" key="3">
    <source>
        <dbReference type="Proteomes" id="UP000664144"/>
    </source>
</evidence>
<comment type="caution">
    <text evidence="2">The sequence shown here is derived from an EMBL/GenBank/DDBJ whole genome shotgun (WGS) entry which is preliminary data.</text>
</comment>
<dbReference type="Pfam" id="PF05947">
    <property type="entry name" value="T6SS_TssF"/>
    <property type="match status" value="1"/>
</dbReference>
<dbReference type="EMBL" id="JAFLQZ010000009">
    <property type="protein sequence ID" value="MBO0359110.1"/>
    <property type="molecule type" value="Genomic_DNA"/>
</dbReference>
<accession>A0A939JD78</accession>
<feature type="coiled-coil region" evidence="1">
    <location>
        <begin position="416"/>
        <end position="443"/>
    </location>
</feature>
<keyword evidence="1" id="KW-0175">Coiled coil</keyword>
<protein>
    <submittedName>
        <fullName evidence="2">Type VI secretion system baseplate subunit TssF</fullName>
    </submittedName>
</protein>
<gene>
    <name evidence="2" type="ORF">J0X19_14210</name>
</gene>
<dbReference type="InterPro" id="IPR010272">
    <property type="entry name" value="T6SS_TssF"/>
</dbReference>
<sequence length="615" mass="69516">MQFSEDFTKAGIKSRLTQKAAEMWGYSEADMEGFDPLVQLLLEACAVELEKIGQEINNTQYRLVERLAGLLNPDVVDAPRPAHAIAQAQPREPHLQLPADAQFLFQRPSAGRAAAGTGIFFSPLQPTRLTEGAVRYLATDDQVWRVEAAGQKRPVATASQPEPAEYRRLWLGLELHPDVVSLAGLMFYFDWLNEPRRETYLSYLPGETWRLADRMLSVAQGLSPAVSDDMPLLHQEYDFLQRVEQHVRNLYAPSFVRLQPSPATELQFYPRETFPAALSGHFAPEITQTFTQPLVWLEVRFSHALPPEALHTLTCGLNCFPVLNRRLNKQLFRLQPALNIFPLVSEEAFLAIKDVYSLRNVVFRSTTLSSLEEHDTDTYTLRYGAGRFDARSGKEALLELLELLRDESRAFTATGTDFVAHTLRELNQNLSRLEERLHQTDTEAASDPAPYVMLRPRDANDSVYLEYWSSDGEAGNRLPTGTRLLVYDGHYLEGVQLLTTTTGGRERPRPEERVHALRKNLLSRNRIVTLEDIRAACWAELGSQLKEVHIEKGFRNGTTPTEGFVRCIRVHLTPALGSRLSVPEWHRATQELQTLLASQSAMNLPYEVSVAEQVS</sequence>
<proteinExistence type="predicted"/>
<dbReference type="RefSeq" id="WP_206985040.1">
    <property type="nucleotide sequence ID" value="NZ_JAFLQZ010000009.1"/>
</dbReference>
<organism evidence="2 3">
    <name type="scientific">Hymenobacter telluris</name>
    <dbReference type="NCBI Taxonomy" id="2816474"/>
    <lineage>
        <taxon>Bacteria</taxon>
        <taxon>Pseudomonadati</taxon>
        <taxon>Bacteroidota</taxon>
        <taxon>Cytophagia</taxon>
        <taxon>Cytophagales</taxon>
        <taxon>Hymenobacteraceae</taxon>
        <taxon>Hymenobacter</taxon>
    </lineage>
</organism>
<evidence type="ECO:0000256" key="1">
    <source>
        <dbReference type="SAM" id="Coils"/>
    </source>
</evidence>
<dbReference type="AlphaFoldDB" id="A0A939JD78"/>
<name>A0A939JD78_9BACT</name>
<keyword evidence="3" id="KW-1185">Reference proteome</keyword>
<evidence type="ECO:0000313" key="2">
    <source>
        <dbReference type="EMBL" id="MBO0359110.1"/>
    </source>
</evidence>
<dbReference type="Proteomes" id="UP000664144">
    <property type="component" value="Unassembled WGS sequence"/>
</dbReference>
<reference evidence="2" key="1">
    <citation type="submission" date="2021-03" db="EMBL/GenBank/DDBJ databases">
        <authorList>
            <person name="Kim M.K."/>
        </authorList>
    </citation>
    <scope>NUCLEOTIDE SEQUENCE</scope>
    <source>
        <strain evidence="2">BT186</strain>
    </source>
</reference>